<dbReference type="EMBL" id="GBXM01033665">
    <property type="protein sequence ID" value="JAH74912.1"/>
    <property type="molecule type" value="Transcribed_RNA"/>
</dbReference>
<proteinExistence type="predicted"/>
<reference evidence="1" key="1">
    <citation type="submission" date="2014-11" db="EMBL/GenBank/DDBJ databases">
        <authorList>
            <person name="Amaro Gonzalez C."/>
        </authorList>
    </citation>
    <scope>NUCLEOTIDE SEQUENCE</scope>
</reference>
<dbReference type="AlphaFoldDB" id="A0A0E9VA43"/>
<sequence length="27" mass="3317">MSDYFRFFELRRPLNTVHFLPGVIDFV</sequence>
<organism evidence="1">
    <name type="scientific">Anguilla anguilla</name>
    <name type="common">European freshwater eel</name>
    <name type="synonym">Muraena anguilla</name>
    <dbReference type="NCBI Taxonomy" id="7936"/>
    <lineage>
        <taxon>Eukaryota</taxon>
        <taxon>Metazoa</taxon>
        <taxon>Chordata</taxon>
        <taxon>Craniata</taxon>
        <taxon>Vertebrata</taxon>
        <taxon>Euteleostomi</taxon>
        <taxon>Actinopterygii</taxon>
        <taxon>Neopterygii</taxon>
        <taxon>Teleostei</taxon>
        <taxon>Anguilliformes</taxon>
        <taxon>Anguillidae</taxon>
        <taxon>Anguilla</taxon>
    </lineage>
</organism>
<reference evidence="1" key="2">
    <citation type="journal article" date="2015" name="Fish Shellfish Immunol.">
        <title>Early steps in the European eel (Anguilla anguilla)-Vibrio vulnificus interaction in the gills: Role of the RtxA13 toxin.</title>
        <authorList>
            <person name="Callol A."/>
            <person name="Pajuelo D."/>
            <person name="Ebbesson L."/>
            <person name="Teles M."/>
            <person name="MacKenzie S."/>
            <person name="Amaro C."/>
        </authorList>
    </citation>
    <scope>NUCLEOTIDE SEQUENCE</scope>
</reference>
<accession>A0A0E9VA43</accession>
<name>A0A0E9VA43_ANGAN</name>
<protein>
    <submittedName>
        <fullName evidence="1">Uncharacterized protein</fullName>
    </submittedName>
</protein>
<evidence type="ECO:0000313" key="1">
    <source>
        <dbReference type="EMBL" id="JAH74912.1"/>
    </source>
</evidence>